<reference evidence="2" key="1">
    <citation type="journal article" date="2014" name="Int. J. Syst. Evol. Microbiol.">
        <title>Complete genome sequence of Corynebacterium casei LMG S-19264T (=DSM 44701T), isolated from a smear-ripened cheese.</title>
        <authorList>
            <consortium name="US DOE Joint Genome Institute (JGI-PGF)"/>
            <person name="Walter F."/>
            <person name="Albersmeier A."/>
            <person name="Kalinowski J."/>
            <person name="Ruckert C."/>
        </authorList>
    </citation>
    <scope>NUCLEOTIDE SEQUENCE</scope>
    <source>
        <strain evidence="2">JCM 31740</strain>
    </source>
</reference>
<dbReference type="EMBL" id="BMQS01000007">
    <property type="protein sequence ID" value="GGT93593.1"/>
    <property type="molecule type" value="Genomic_DNA"/>
</dbReference>
<organism evidence="2 3">
    <name type="scientific">Sulfodiicoccus acidiphilus</name>
    <dbReference type="NCBI Taxonomy" id="1670455"/>
    <lineage>
        <taxon>Archaea</taxon>
        <taxon>Thermoproteota</taxon>
        <taxon>Thermoprotei</taxon>
        <taxon>Sulfolobales</taxon>
        <taxon>Sulfolobaceae</taxon>
        <taxon>Sulfodiicoccus</taxon>
    </lineage>
</organism>
<evidence type="ECO:0000313" key="2">
    <source>
        <dbReference type="EMBL" id="GGT93593.1"/>
    </source>
</evidence>
<feature type="domain" description="GINS subunit" evidence="1">
    <location>
        <begin position="26"/>
        <end position="130"/>
    </location>
</feature>
<accession>A0A830H101</accession>
<protein>
    <recommendedName>
        <fullName evidence="1">GINS subunit domain-containing protein</fullName>
    </recommendedName>
</protein>
<dbReference type="InterPro" id="IPR021151">
    <property type="entry name" value="GINS_A"/>
</dbReference>
<dbReference type="Gene3D" id="1.20.58.1030">
    <property type="match status" value="1"/>
</dbReference>
<name>A0A830H101_9CREN</name>
<evidence type="ECO:0000259" key="1">
    <source>
        <dbReference type="Pfam" id="PF05916"/>
    </source>
</evidence>
<evidence type="ECO:0000313" key="3">
    <source>
        <dbReference type="Proteomes" id="UP000616143"/>
    </source>
</evidence>
<comment type="caution">
    <text evidence="2">The sequence shown here is derived from an EMBL/GenBank/DDBJ whole genome shotgun (WGS) entry which is preliminary data.</text>
</comment>
<dbReference type="Pfam" id="PF05916">
    <property type="entry name" value="Sld5"/>
    <property type="match status" value="1"/>
</dbReference>
<proteinExistence type="predicted"/>
<dbReference type="AlphaFoldDB" id="A0A830H101"/>
<sequence length="135" mass="15462">MQRGKEGEVPRWLTGVTQILKPTQRLTLQELNRVLFQETQSASKPASLVPLHRDFYARVRELLNELKGQPDVSKKAESVARELVTLRLRKIMNLAFLGVQDPSIVQGMTDEELLLFSEIRELVNLYYGELIGERA</sequence>
<gene>
    <name evidence="2" type="ORF">GCM10007116_09140</name>
</gene>
<reference evidence="2" key="2">
    <citation type="submission" date="2020-09" db="EMBL/GenBank/DDBJ databases">
        <authorList>
            <person name="Sun Q."/>
            <person name="Ohkuma M."/>
        </authorList>
    </citation>
    <scope>NUCLEOTIDE SEQUENCE</scope>
    <source>
        <strain evidence="2">JCM 31740</strain>
    </source>
</reference>
<dbReference type="Proteomes" id="UP000616143">
    <property type="component" value="Unassembled WGS sequence"/>
</dbReference>
<dbReference type="CDD" id="cd11714">
    <property type="entry name" value="GINS_A_archaea"/>
    <property type="match status" value="1"/>
</dbReference>